<evidence type="ECO:0000256" key="5">
    <source>
        <dbReference type="ARBA" id="ARBA00023002"/>
    </source>
</evidence>
<comment type="pathway">
    <text evidence="1">Antibiotic biosynthesis; vancomycin biosynthesis.</text>
</comment>
<dbReference type="Proteomes" id="UP001236014">
    <property type="component" value="Chromosome"/>
</dbReference>
<dbReference type="PROSITE" id="PS00086">
    <property type="entry name" value="CYTOCHROME_P450"/>
    <property type="match status" value="1"/>
</dbReference>
<keyword evidence="5 9" id="KW-0560">Oxidoreductase</keyword>
<dbReference type="RefSeq" id="WP_285969865.1">
    <property type="nucleotide sequence ID" value="NZ_CP127294.1"/>
</dbReference>
<proteinExistence type="inferred from homology"/>
<comment type="function">
    <text evidence="8">Involved in the coupling of aromatic side chains of the heptapeptide of vancomycin.</text>
</comment>
<dbReference type="GO" id="GO:0005506">
    <property type="term" value="F:iron ion binding"/>
    <property type="evidence" value="ECO:0007669"/>
    <property type="project" value="InterPro"/>
</dbReference>
<dbReference type="PRINTS" id="PR00359">
    <property type="entry name" value="BP450"/>
</dbReference>
<dbReference type="CDD" id="cd11030">
    <property type="entry name" value="CYP105-like"/>
    <property type="match status" value="1"/>
</dbReference>
<dbReference type="InterPro" id="IPR002397">
    <property type="entry name" value="Cyt_P450_B"/>
</dbReference>
<keyword evidence="11" id="KW-1185">Reference proteome</keyword>
<dbReference type="AlphaFoldDB" id="A0A9Y2IIF5"/>
<keyword evidence="6 9" id="KW-0408">Iron</keyword>
<keyword evidence="7 9" id="KW-0503">Monooxygenase</keyword>
<sequence length="413" mass="45546">MSATKPPTMRRPVPPEMLERGECPFDPPAVLAEKAPVSRLELVNGAHAWVVTGYEQGRAVLADTRFSSDNVRNRSAMDLRPDEVGEARCPVDVPQRDDGRFIFMDPPEHTRLRRLLTGQFTVRRMQLLEERIREISIEHLDAMRAAGNEGDVVPAFALPLPSLVICELLGVDYADRAEFQEHTGIALNLTKSDEERAKASESIYAFMRKLVAHKREHPADDLVSGLIHGDADPALTEQELVDIATVLLGAGHETTANMLALGTFALLEHPDQLALVREDPAVLDNGVDELLRYLSIIHIGPSRVATEDIEVGGVTIPAGDTVLISVPQANRSAEHWPEPERLDLKRPRTPHLAFGHGVHQCLGQQLARSELRVGLAELVARLPEVRLAIPAEEVPLRTDMLVYGVHSLPVAWS</sequence>
<evidence type="ECO:0000256" key="1">
    <source>
        <dbReference type="ARBA" id="ARBA00004660"/>
    </source>
</evidence>
<evidence type="ECO:0000256" key="9">
    <source>
        <dbReference type="RuleBase" id="RU000461"/>
    </source>
</evidence>
<keyword evidence="4 9" id="KW-0479">Metal-binding</keyword>
<dbReference type="PANTHER" id="PTHR46696">
    <property type="entry name" value="P450, PUTATIVE (EUROFUNG)-RELATED"/>
    <property type="match status" value="1"/>
</dbReference>
<dbReference type="GO" id="GO:0020037">
    <property type="term" value="F:heme binding"/>
    <property type="evidence" value="ECO:0007669"/>
    <property type="project" value="InterPro"/>
</dbReference>
<organism evidence="10 11">
    <name type="scientific">Amycolatopsis carbonis</name>
    <dbReference type="NCBI Taxonomy" id="715471"/>
    <lineage>
        <taxon>Bacteria</taxon>
        <taxon>Bacillati</taxon>
        <taxon>Actinomycetota</taxon>
        <taxon>Actinomycetes</taxon>
        <taxon>Pseudonocardiales</taxon>
        <taxon>Pseudonocardiaceae</taxon>
        <taxon>Amycolatopsis</taxon>
    </lineage>
</organism>
<dbReference type="PANTHER" id="PTHR46696:SF1">
    <property type="entry name" value="CYTOCHROME P450 YJIB-RELATED"/>
    <property type="match status" value="1"/>
</dbReference>
<accession>A0A9Y2IIF5</accession>
<evidence type="ECO:0000256" key="8">
    <source>
        <dbReference type="ARBA" id="ARBA00055433"/>
    </source>
</evidence>
<dbReference type="FunFam" id="1.10.630.10:FF:000018">
    <property type="entry name" value="Cytochrome P450 monooxygenase"/>
    <property type="match status" value="1"/>
</dbReference>
<dbReference type="SUPFAM" id="SSF48264">
    <property type="entry name" value="Cytochrome P450"/>
    <property type="match status" value="1"/>
</dbReference>
<evidence type="ECO:0000256" key="4">
    <source>
        <dbReference type="ARBA" id="ARBA00022723"/>
    </source>
</evidence>
<evidence type="ECO:0000256" key="7">
    <source>
        <dbReference type="ARBA" id="ARBA00023033"/>
    </source>
</evidence>
<dbReference type="Gene3D" id="1.10.630.10">
    <property type="entry name" value="Cytochrome P450"/>
    <property type="match status" value="1"/>
</dbReference>
<dbReference type="PRINTS" id="PR00385">
    <property type="entry name" value="P450"/>
</dbReference>
<dbReference type="KEGG" id="acab:QRX50_48980"/>
<name>A0A9Y2IIF5_9PSEU</name>
<comment type="similarity">
    <text evidence="2 9">Belongs to the cytochrome P450 family.</text>
</comment>
<gene>
    <name evidence="10" type="ORF">QRX50_48980</name>
</gene>
<evidence type="ECO:0000256" key="3">
    <source>
        <dbReference type="ARBA" id="ARBA00022617"/>
    </source>
</evidence>
<evidence type="ECO:0000313" key="10">
    <source>
        <dbReference type="EMBL" id="WIX79173.1"/>
    </source>
</evidence>
<protein>
    <submittedName>
        <fullName evidence="10">Cytochrome P450</fullName>
    </submittedName>
</protein>
<dbReference type="GO" id="GO:0004497">
    <property type="term" value="F:monooxygenase activity"/>
    <property type="evidence" value="ECO:0007669"/>
    <property type="project" value="UniProtKB-KW"/>
</dbReference>
<dbReference type="InterPro" id="IPR001128">
    <property type="entry name" value="Cyt_P450"/>
</dbReference>
<dbReference type="InterPro" id="IPR036396">
    <property type="entry name" value="Cyt_P450_sf"/>
</dbReference>
<dbReference type="GO" id="GO:0016705">
    <property type="term" value="F:oxidoreductase activity, acting on paired donors, with incorporation or reduction of molecular oxygen"/>
    <property type="evidence" value="ECO:0007669"/>
    <property type="project" value="InterPro"/>
</dbReference>
<evidence type="ECO:0000256" key="6">
    <source>
        <dbReference type="ARBA" id="ARBA00023004"/>
    </source>
</evidence>
<evidence type="ECO:0000313" key="11">
    <source>
        <dbReference type="Proteomes" id="UP001236014"/>
    </source>
</evidence>
<evidence type="ECO:0000256" key="2">
    <source>
        <dbReference type="ARBA" id="ARBA00010617"/>
    </source>
</evidence>
<dbReference type="InterPro" id="IPR017972">
    <property type="entry name" value="Cyt_P450_CS"/>
</dbReference>
<dbReference type="EMBL" id="CP127294">
    <property type="protein sequence ID" value="WIX79173.1"/>
    <property type="molecule type" value="Genomic_DNA"/>
</dbReference>
<dbReference type="Pfam" id="PF00067">
    <property type="entry name" value="p450"/>
    <property type="match status" value="1"/>
</dbReference>
<keyword evidence="3 9" id="KW-0349">Heme</keyword>
<reference evidence="10 11" key="1">
    <citation type="submission" date="2023-06" db="EMBL/GenBank/DDBJ databases">
        <authorList>
            <person name="Oyuntsetseg B."/>
            <person name="Kim S.B."/>
        </authorList>
    </citation>
    <scope>NUCLEOTIDE SEQUENCE [LARGE SCALE GENOMIC DNA]</scope>
    <source>
        <strain evidence="10 11">2-15</strain>
    </source>
</reference>